<keyword evidence="2 5" id="KW-0812">Transmembrane</keyword>
<evidence type="ECO:0000256" key="1">
    <source>
        <dbReference type="ARBA" id="ARBA00004141"/>
    </source>
</evidence>
<evidence type="ECO:0000313" key="8">
    <source>
        <dbReference type="Proteomes" id="UP000316628"/>
    </source>
</evidence>
<dbReference type="AlphaFoldDB" id="A0A543JH64"/>
<dbReference type="RefSeq" id="WP_141980006.1">
    <property type="nucleotide sequence ID" value="NZ_VFPP01000001.1"/>
</dbReference>
<organism evidence="7 8">
    <name type="scientific">Saccharothrix saharensis</name>
    <dbReference type="NCBI Taxonomy" id="571190"/>
    <lineage>
        <taxon>Bacteria</taxon>
        <taxon>Bacillati</taxon>
        <taxon>Actinomycetota</taxon>
        <taxon>Actinomycetes</taxon>
        <taxon>Pseudonocardiales</taxon>
        <taxon>Pseudonocardiaceae</taxon>
        <taxon>Saccharothrix</taxon>
    </lineage>
</organism>
<feature type="transmembrane region" description="Helical" evidence="5">
    <location>
        <begin position="18"/>
        <end position="36"/>
    </location>
</feature>
<dbReference type="Pfam" id="PF13515">
    <property type="entry name" value="FUSC_2"/>
    <property type="match status" value="1"/>
</dbReference>
<dbReference type="EMBL" id="VFPP01000001">
    <property type="protein sequence ID" value="TQM82146.1"/>
    <property type="molecule type" value="Genomic_DNA"/>
</dbReference>
<dbReference type="GO" id="GO:0016020">
    <property type="term" value="C:membrane"/>
    <property type="evidence" value="ECO:0007669"/>
    <property type="project" value="UniProtKB-SubCell"/>
</dbReference>
<evidence type="ECO:0000256" key="5">
    <source>
        <dbReference type="SAM" id="Phobius"/>
    </source>
</evidence>
<sequence length="365" mass="37855">MVAVRDEVARRLKRWRSTALPIGQAALAAGLSWFVATEVVGHAHPFFAPIAAVVCLGVSLGQRLRRVVELVVGVSVGVGVGDVLISLIGSGPWQIALVVALAMSTAVLLDGGAVIALQSGSSAVLVATLLPPSAGGGLDRMVDALVGGLVGLAVTALLPANPLTVAHRQAKVVLGELTEALRGVATAVSEHDAVQAAGVLARLRDSQEAVDEFASALRTGGEIATIAPIRRRRRHELGRYETAAVPVDYALRNTRVLARRALAALRDGERMPDVLPDVLRRYADAVDVLRAELGRGDEPKKARAAICSAAACATARHLGGEGFSTKVVLAQVRSVAVDLLQATGLSRNEAASSLPPLTRKGGDDV</sequence>
<comment type="subcellular location">
    <subcellularLocation>
        <location evidence="1">Membrane</location>
        <topology evidence="1">Multi-pass membrane protein</topology>
    </subcellularLocation>
</comment>
<keyword evidence="3 5" id="KW-1133">Transmembrane helix</keyword>
<accession>A0A543JH64</accession>
<proteinExistence type="predicted"/>
<comment type="caution">
    <text evidence="7">The sequence shown here is derived from an EMBL/GenBank/DDBJ whole genome shotgun (WGS) entry which is preliminary data.</text>
</comment>
<feature type="transmembrane region" description="Helical" evidence="5">
    <location>
        <begin position="42"/>
        <end position="60"/>
    </location>
</feature>
<dbReference type="InterPro" id="IPR049453">
    <property type="entry name" value="Memb_transporter_dom"/>
</dbReference>
<keyword evidence="4 5" id="KW-0472">Membrane</keyword>
<gene>
    <name evidence="7" type="ORF">FHX81_4541</name>
</gene>
<evidence type="ECO:0000256" key="3">
    <source>
        <dbReference type="ARBA" id="ARBA00022989"/>
    </source>
</evidence>
<dbReference type="Proteomes" id="UP000316628">
    <property type="component" value="Unassembled WGS sequence"/>
</dbReference>
<evidence type="ECO:0000313" key="7">
    <source>
        <dbReference type="EMBL" id="TQM82146.1"/>
    </source>
</evidence>
<feature type="transmembrane region" description="Helical" evidence="5">
    <location>
        <begin position="95"/>
        <end position="117"/>
    </location>
</feature>
<reference evidence="7 8" key="1">
    <citation type="submission" date="2019-06" db="EMBL/GenBank/DDBJ databases">
        <title>Sequencing the genomes of 1000 actinobacteria strains.</title>
        <authorList>
            <person name="Klenk H.-P."/>
        </authorList>
    </citation>
    <scope>NUCLEOTIDE SEQUENCE [LARGE SCALE GENOMIC DNA]</scope>
    <source>
        <strain evidence="7 8">DSM 45456</strain>
    </source>
</reference>
<evidence type="ECO:0000259" key="6">
    <source>
        <dbReference type="Pfam" id="PF13515"/>
    </source>
</evidence>
<feature type="transmembrane region" description="Helical" evidence="5">
    <location>
        <begin position="67"/>
        <end position="89"/>
    </location>
</feature>
<evidence type="ECO:0000256" key="4">
    <source>
        <dbReference type="ARBA" id="ARBA00023136"/>
    </source>
</evidence>
<protein>
    <submittedName>
        <fullName evidence="7">Uncharacterized membrane protein YgaE (UPF0421/DUF939 family)</fullName>
    </submittedName>
</protein>
<name>A0A543JH64_9PSEU</name>
<evidence type="ECO:0000256" key="2">
    <source>
        <dbReference type="ARBA" id="ARBA00022692"/>
    </source>
</evidence>
<feature type="domain" description="Integral membrane bound transporter" evidence="6">
    <location>
        <begin position="33"/>
        <end position="154"/>
    </location>
</feature>
<dbReference type="OrthoDB" id="5198202at2"/>
<keyword evidence="8" id="KW-1185">Reference proteome</keyword>